<dbReference type="Gene3D" id="1.10.8.60">
    <property type="match status" value="1"/>
</dbReference>
<protein>
    <submittedName>
        <fullName evidence="5">ATP-dependent Clp protease ATP-binding subunit ClpX</fullName>
    </submittedName>
</protein>
<dbReference type="GO" id="GO:0051603">
    <property type="term" value="P:proteolysis involved in protein catabolic process"/>
    <property type="evidence" value="ECO:0007669"/>
    <property type="project" value="TreeGrafter"/>
</dbReference>
<dbReference type="NCBIfam" id="TIGR00382">
    <property type="entry name" value="clpX"/>
    <property type="match status" value="1"/>
</dbReference>
<keyword evidence="1" id="KW-0547">Nucleotide-binding</keyword>
<accession>A0A2H9TR11</accession>
<feature type="domain" description="Clp ATPase C-terminal" evidence="4">
    <location>
        <begin position="368"/>
        <end position="463"/>
    </location>
</feature>
<dbReference type="GO" id="GO:0008233">
    <property type="term" value="F:peptidase activity"/>
    <property type="evidence" value="ECO:0007669"/>
    <property type="project" value="UniProtKB-KW"/>
</dbReference>
<evidence type="ECO:0000313" key="5">
    <source>
        <dbReference type="EMBL" id="PJF20166.1"/>
    </source>
</evidence>
<reference evidence="5 6" key="1">
    <citation type="submission" date="2016-10" db="EMBL/GenBank/DDBJ databases">
        <title>The genome of Paramicrosporidium saccamoebae is the missing link in understanding Cryptomycota and Microsporidia evolution.</title>
        <authorList>
            <person name="Quandt C.A."/>
            <person name="Beaudet D."/>
            <person name="Corsaro D."/>
            <person name="Michel R."/>
            <person name="Corradi N."/>
            <person name="James T."/>
        </authorList>
    </citation>
    <scope>NUCLEOTIDE SEQUENCE [LARGE SCALE GENOMIC DNA]</scope>
    <source>
        <strain evidence="5 6">KSL3</strain>
    </source>
</reference>
<dbReference type="AlphaFoldDB" id="A0A2H9TR11"/>
<dbReference type="OrthoDB" id="1721884at2759"/>
<dbReference type="GO" id="GO:0005759">
    <property type="term" value="C:mitochondrial matrix"/>
    <property type="evidence" value="ECO:0007669"/>
    <property type="project" value="EnsemblFungi"/>
</dbReference>
<dbReference type="EMBL" id="MTSL01000003">
    <property type="protein sequence ID" value="PJF20166.1"/>
    <property type="molecule type" value="Genomic_DNA"/>
</dbReference>
<dbReference type="SUPFAM" id="SSF52540">
    <property type="entry name" value="P-loop containing nucleoside triphosphate hydrolases"/>
    <property type="match status" value="1"/>
</dbReference>
<keyword evidence="6" id="KW-1185">Reference proteome</keyword>
<dbReference type="GO" id="GO:0005524">
    <property type="term" value="F:ATP binding"/>
    <property type="evidence" value="ECO:0007669"/>
    <property type="project" value="UniProtKB-KW"/>
</dbReference>
<name>A0A2H9TR11_9FUNG</name>
<dbReference type="GO" id="GO:0030150">
    <property type="term" value="P:protein import into mitochondrial matrix"/>
    <property type="evidence" value="ECO:0007669"/>
    <property type="project" value="EnsemblFungi"/>
</dbReference>
<dbReference type="SMART" id="SM01086">
    <property type="entry name" value="ClpB_D2-small"/>
    <property type="match status" value="1"/>
</dbReference>
<dbReference type="Gene3D" id="3.40.50.300">
    <property type="entry name" value="P-loop containing nucleotide triphosphate hydrolases"/>
    <property type="match status" value="1"/>
</dbReference>
<keyword evidence="2 5" id="KW-0067">ATP-binding</keyword>
<evidence type="ECO:0000256" key="2">
    <source>
        <dbReference type="ARBA" id="ARBA00022840"/>
    </source>
</evidence>
<dbReference type="SMART" id="SM00382">
    <property type="entry name" value="AAA"/>
    <property type="match status" value="1"/>
</dbReference>
<keyword evidence="5" id="KW-0645">Protease</keyword>
<dbReference type="InterPro" id="IPR003959">
    <property type="entry name" value="ATPase_AAA_core"/>
</dbReference>
<dbReference type="InterPro" id="IPR019489">
    <property type="entry name" value="Clp_ATPase_C"/>
</dbReference>
<dbReference type="InterPro" id="IPR050052">
    <property type="entry name" value="ATP-dep_Clp_protease_ClpX"/>
</dbReference>
<feature type="domain" description="AAA+ ATPase" evidence="3">
    <location>
        <begin position="167"/>
        <end position="389"/>
    </location>
</feature>
<dbReference type="Pfam" id="PF10431">
    <property type="entry name" value="ClpB_D2-small"/>
    <property type="match status" value="1"/>
</dbReference>
<dbReference type="GO" id="GO:0051082">
    <property type="term" value="F:unfolded protein binding"/>
    <property type="evidence" value="ECO:0007669"/>
    <property type="project" value="InterPro"/>
</dbReference>
<dbReference type="InterPro" id="IPR027417">
    <property type="entry name" value="P-loop_NTPase"/>
</dbReference>
<dbReference type="InterPro" id="IPR004487">
    <property type="entry name" value="Clp_protease_ATP-bd_su_ClpX"/>
</dbReference>
<evidence type="ECO:0000313" key="6">
    <source>
        <dbReference type="Proteomes" id="UP000240830"/>
    </source>
</evidence>
<evidence type="ECO:0000256" key="1">
    <source>
        <dbReference type="ARBA" id="ARBA00022741"/>
    </source>
</evidence>
<dbReference type="PANTHER" id="PTHR48102">
    <property type="entry name" value="ATP-DEPENDENT CLP PROTEASE ATP-BINDING SUBUNIT CLPX-LIKE, MITOCHONDRIAL-RELATED"/>
    <property type="match status" value="1"/>
</dbReference>
<dbReference type="Pfam" id="PF07724">
    <property type="entry name" value="AAA_2"/>
    <property type="match status" value="1"/>
</dbReference>
<dbReference type="GO" id="GO:0042026">
    <property type="term" value="P:protein refolding"/>
    <property type="evidence" value="ECO:0007669"/>
    <property type="project" value="EnsemblFungi"/>
</dbReference>
<dbReference type="GO" id="GO:0016887">
    <property type="term" value="F:ATP hydrolysis activity"/>
    <property type="evidence" value="ECO:0007669"/>
    <property type="project" value="EnsemblFungi"/>
</dbReference>
<dbReference type="NCBIfam" id="NF003745">
    <property type="entry name" value="PRK05342.1"/>
    <property type="match status" value="1"/>
</dbReference>
<proteinExistence type="predicted"/>
<dbReference type="FunFam" id="1.10.8.60:FF:000002">
    <property type="entry name" value="ATP-dependent Clp protease ATP-binding subunit ClpX"/>
    <property type="match status" value="1"/>
</dbReference>
<organism evidence="5 6">
    <name type="scientific">Paramicrosporidium saccamoebae</name>
    <dbReference type="NCBI Taxonomy" id="1246581"/>
    <lineage>
        <taxon>Eukaryota</taxon>
        <taxon>Fungi</taxon>
        <taxon>Fungi incertae sedis</taxon>
        <taxon>Cryptomycota</taxon>
        <taxon>Cryptomycota incertae sedis</taxon>
        <taxon>Paramicrosporidium</taxon>
    </lineage>
</organism>
<dbReference type="GO" id="GO:0140662">
    <property type="term" value="F:ATP-dependent protein folding chaperone"/>
    <property type="evidence" value="ECO:0007669"/>
    <property type="project" value="InterPro"/>
</dbReference>
<dbReference type="Proteomes" id="UP000240830">
    <property type="component" value="Unassembled WGS sequence"/>
</dbReference>
<keyword evidence="5" id="KW-0378">Hydrolase</keyword>
<gene>
    <name evidence="5" type="ORF">PSACC_00032</name>
</gene>
<dbReference type="InterPro" id="IPR003593">
    <property type="entry name" value="AAA+_ATPase"/>
</dbReference>
<comment type="caution">
    <text evidence="5">The sequence shown here is derived from an EMBL/GenBank/DDBJ whole genome shotgun (WGS) entry which is preliminary data.</text>
</comment>
<evidence type="ECO:0000259" key="3">
    <source>
        <dbReference type="SMART" id="SM00382"/>
    </source>
</evidence>
<dbReference type="PANTHER" id="PTHR48102:SF7">
    <property type="entry name" value="ATP-DEPENDENT CLP PROTEASE ATP-BINDING SUBUNIT CLPX-LIKE, MITOCHONDRIAL"/>
    <property type="match status" value="1"/>
</dbReference>
<sequence>MLIHNVLRRAVARVDGPQLSIAKLNASRLSIAELDASRLSIVGSDASRVPMARFNGSGLSGRGAFHQQSMKRWLSTTNGRDPPKPPPKTGPEFPMLIIPTVEKPPAHSPLADTISDPPKPKEIVAHLERHVIGQHHAKRVLAVALYNHYVKLRAGMLQPNSESIRHEKSNVMLVGPSGTGKTLLAKTLAELLKVPFAMCDATTLTEAGYVGEDVESLLQRLLDSAGGNIARAQCGIVFLDEVDKLAKQAAPEGTRDVGGEGVQQALLKMLEGTLAPISARNRASIGGGSKDSTNFDTSKLLFILSGAFSGLDNVVRSRMEERSLGFGTGSKAKEHKALTEVTPTDLMHYGMIPEFIGRVPVVAVLEALDESALVRTLTEPRHALLKQYESLLAVQGVKLVFTPDALHAVAREALRAGTGARGLRSIMERVLLPVMYEAPGAGYAKVTFDERAVVNGTSPRIDMAAKSKSSRG</sequence>
<evidence type="ECO:0000259" key="4">
    <source>
        <dbReference type="SMART" id="SM01086"/>
    </source>
</evidence>
<dbReference type="STRING" id="1246581.A0A2H9TR11"/>